<dbReference type="EMBL" id="CP018800">
    <property type="protein sequence ID" value="ATX82148.1"/>
    <property type="molecule type" value="Genomic_DNA"/>
</dbReference>
<feature type="domain" description="Rhodanese" evidence="2">
    <location>
        <begin position="51"/>
        <end position="139"/>
    </location>
</feature>
<keyword evidence="3" id="KW-0808">Transferase</keyword>
<accession>A0A2K8L491</accession>
<reference evidence="3 4" key="1">
    <citation type="submission" date="2016-12" db="EMBL/GenBank/DDBJ databases">
        <title>Isolation and genomic insights into novel planktonic Zetaproteobacteria from stratified waters of the Chesapeake Bay.</title>
        <authorList>
            <person name="McAllister S.M."/>
            <person name="Kato S."/>
            <person name="Chan C.S."/>
            <person name="Chiu B.K."/>
            <person name="Field E.K."/>
        </authorList>
    </citation>
    <scope>NUCLEOTIDE SEQUENCE [LARGE SCALE GENOMIC DNA]</scope>
    <source>
        <strain evidence="3 4">CP-8</strain>
    </source>
</reference>
<dbReference type="Gene3D" id="3.40.250.10">
    <property type="entry name" value="Rhodanese-like domain"/>
    <property type="match status" value="1"/>
</dbReference>
<evidence type="ECO:0000256" key="1">
    <source>
        <dbReference type="SAM" id="SignalP"/>
    </source>
</evidence>
<dbReference type="CDD" id="cd00158">
    <property type="entry name" value="RHOD"/>
    <property type="match status" value="1"/>
</dbReference>
<name>A0A2K8L491_9PROT</name>
<dbReference type="SUPFAM" id="SSF52821">
    <property type="entry name" value="Rhodanese/Cell cycle control phosphatase"/>
    <property type="match status" value="1"/>
</dbReference>
<feature type="chain" id="PRO_5014694244" evidence="1">
    <location>
        <begin position="23"/>
        <end position="139"/>
    </location>
</feature>
<dbReference type="PANTHER" id="PTHR43031:SF1">
    <property type="entry name" value="PYRIDINE NUCLEOTIDE-DISULPHIDE OXIDOREDUCTASE"/>
    <property type="match status" value="1"/>
</dbReference>
<dbReference type="InterPro" id="IPR001763">
    <property type="entry name" value="Rhodanese-like_dom"/>
</dbReference>
<gene>
    <name evidence="3" type="ORF">Ga0123462_1284</name>
</gene>
<dbReference type="PANTHER" id="PTHR43031">
    <property type="entry name" value="FAD-DEPENDENT OXIDOREDUCTASE"/>
    <property type="match status" value="1"/>
</dbReference>
<evidence type="ECO:0000313" key="3">
    <source>
        <dbReference type="EMBL" id="ATX82148.1"/>
    </source>
</evidence>
<dbReference type="PROSITE" id="PS51257">
    <property type="entry name" value="PROKAR_LIPOPROTEIN"/>
    <property type="match status" value="1"/>
</dbReference>
<dbReference type="Pfam" id="PF00581">
    <property type="entry name" value="Rhodanese"/>
    <property type="match status" value="1"/>
</dbReference>
<dbReference type="Proteomes" id="UP000231637">
    <property type="component" value="Chromosome"/>
</dbReference>
<dbReference type="OrthoDB" id="5298903at2"/>
<sequence length="139" mass="15418">MVAKKVWIMLIALFLLPVTAAACGFGEKVAEGYENTEVKHAYQHWNQGASSAVPFEFIDVRTPEEYADGHIEGARLIPVQELEVRMNEVPKDKQVYVYCRSGKRSAQAAGILARAGYSNIENVLGGITAWKDAEYQVVK</sequence>
<dbReference type="AlphaFoldDB" id="A0A2K8L491"/>
<dbReference type="InterPro" id="IPR036873">
    <property type="entry name" value="Rhodanese-like_dom_sf"/>
</dbReference>
<dbReference type="InterPro" id="IPR050229">
    <property type="entry name" value="GlpE_sulfurtransferase"/>
</dbReference>
<protein>
    <submittedName>
        <fullName evidence="3">Rhodanese-related sulfurtransferase</fullName>
    </submittedName>
</protein>
<keyword evidence="1" id="KW-0732">Signal</keyword>
<keyword evidence="4" id="KW-1185">Reference proteome</keyword>
<dbReference type="GO" id="GO:0016740">
    <property type="term" value="F:transferase activity"/>
    <property type="evidence" value="ECO:0007669"/>
    <property type="project" value="UniProtKB-KW"/>
</dbReference>
<feature type="signal peptide" evidence="1">
    <location>
        <begin position="1"/>
        <end position="22"/>
    </location>
</feature>
<organism evidence="3 4">
    <name type="scientific">Mariprofundus ferrinatatus</name>
    <dbReference type="NCBI Taxonomy" id="1921087"/>
    <lineage>
        <taxon>Bacteria</taxon>
        <taxon>Pseudomonadati</taxon>
        <taxon>Pseudomonadota</taxon>
        <taxon>Candidatius Mariprofundia</taxon>
        <taxon>Mariprofundales</taxon>
        <taxon>Mariprofundaceae</taxon>
        <taxon>Mariprofundus</taxon>
    </lineage>
</organism>
<dbReference type="KEGG" id="mfn:Ga0123462_1284"/>
<proteinExistence type="predicted"/>
<dbReference type="SMART" id="SM00450">
    <property type="entry name" value="RHOD"/>
    <property type="match status" value="1"/>
</dbReference>
<evidence type="ECO:0000313" key="4">
    <source>
        <dbReference type="Proteomes" id="UP000231637"/>
    </source>
</evidence>
<evidence type="ECO:0000259" key="2">
    <source>
        <dbReference type="PROSITE" id="PS50206"/>
    </source>
</evidence>
<dbReference type="PROSITE" id="PS50206">
    <property type="entry name" value="RHODANESE_3"/>
    <property type="match status" value="1"/>
</dbReference>
<dbReference type="FunFam" id="3.40.250.10:FF:000049">
    <property type="entry name" value="Phage shock protein E"/>
    <property type="match status" value="1"/>
</dbReference>